<gene>
    <name evidence="1" type="ORF">FNB15_03260</name>
</gene>
<dbReference type="PANTHER" id="PTHR40036:SF1">
    <property type="entry name" value="MACROCIN O-METHYLTRANSFERASE"/>
    <property type="match status" value="1"/>
</dbReference>
<dbReference type="GO" id="GO:0008168">
    <property type="term" value="F:methyltransferase activity"/>
    <property type="evidence" value="ECO:0007669"/>
    <property type="project" value="UniProtKB-KW"/>
</dbReference>
<dbReference type="Pfam" id="PF13578">
    <property type="entry name" value="Methyltransf_24"/>
    <property type="match status" value="1"/>
</dbReference>
<dbReference type="InterPro" id="IPR008884">
    <property type="entry name" value="TylF_MeTrfase"/>
</dbReference>
<dbReference type="KEGG" id="fer:FNB15_03260"/>
<keyword evidence="1" id="KW-0489">Methyltransferase</keyword>
<keyword evidence="2" id="KW-1185">Reference proteome</keyword>
<sequence length="240" mass="27174">MFIASFSLKTFVQRLLCEIQEIVDFAHLHPVREMQKLALAETVKYIKDNMSDALGCYTAKGVLDVALKKAARNGHYLEFGVFRGGTIRYIAKHQPQDGVNGFDSFEGLPESWSGYTMDKGTFNLDGRLPKVPANVRLHPGWFDKSLPAWLDRNEGPVSFVHVDCDLYSSTKTIFDLLRSRLQAGSVIVFDEYFGYPNWQKHEFRAFQEFVTAHDVTYSYLAYSRIQVAVQITAIGRSAAA</sequence>
<dbReference type="EMBL" id="CP041636">
    <property type="protein sequence ID" value="QDO96355.1"/>
    <property type="molecule type" value="Genomic_DNA"/>
</dbReference>
<evidence type="ECO:0000313" key="1">
    <source>
        <dbReference type="EMBL" id="QDO96355.1"/>
    </source>
</evidence>
<dbReference type="InterPro" id="IPR029063">
    <property type="entry name" value="SAM-dependent_MTases_sf"/>
</dbReference>
<dbReference type="SUPFAM" id="SSF53335">
    <property type="entry name" value="S-adenosyl-L-methionine-dependent methyltransferases"/>
    <property type="match status" value="1"/>
</dbReference>
<dbReference type="RefSeq" id="WP_144067336.1">
    <property type="nucleotide sequence ID" value="NZ_CP041636.1"/>
</dbReference>
<dbReference type="PANTHER" id="PTHR40036">
    <property type="entry name" value="MACROCIN O-METHYLTRANSFERASE"/>
    <property type="match status" value="1"/>
</dbReference>
<protein>
    <submittedName>
        <fullName evidence="1">Class I SAM-dependent methyltransferase</fullName>
    </submittedName>
</protein>
<dbReference type="Proteomes" id="UP000317496">
    <property type="component" value="Chromosome"/>
</dbReference>
<dbReference type="GO" id="GO:0032259">
    <property type="term" value="P:methylation"/>
    <property type="evidence" value="ECO:0007669"/>
    <property type="project" value="UniProtKB-KW"/>
</dbReference>
<evidence type="ECO:0000313" key="2">
    <source>
        <dbReference type="Proteomes" id="UP000317496"/>
    </source>
</evidence>
<accession>A0A516GXY9</accession>
<proteinExistence type="predicted"/>
<keyword evidence="1" id="KW-0808">Transferase</keyword>
<organism evidence="1 2">
    <name type="scientific">Ferrovibrio terrae</name>
    <dbReference type="NCBI Taxonomy" id="2594003"/>
    <lineage>
        <taxon>Bacteria</taxon>
        <taxon>Pseudomonadati</taxon>
        <taxon>Pseudomonadota</taxon>
        <taxon>Alphaproteobacteria</taxon>
        <taxon>Rhodospirillales</taxon>
        <taxon>Rhodospirillaceae</taxon>
        <taxon>Ferrovibrio</taxon>
    </lineage>
</organism>
<dbReference type="Gene3D" id="3.40.50.150">
    <property type="entry name" value="Vaccinia Virus protein VP39"/>
    <property type="match status" value="1"/>
</dbReference>
<name>A0A516GXY9_9PROT</name>
<dbReference type="AlphaFoldDB" id="A0A516GXY9"/>
<reference evidence="1 2" key="1">
    <citation type="submission" date="2019-07" db="EMBL/GenBank/DDBJ databases">
        <title>Genome sequencing for Ferrovibrio sp. K5.</title>
        <authorList>
            <person name="Park S.-J."/>
        </authorList>
    </citation>
    <scope>NUCLEOTIDE SEQUENCE [LARGE SCALE GENOMIC DNA]</scope>
    <source>
        <strain evidence="1 2">K5</strain>
    </source>
</reference>
<dbReference type="OrthoDB" id="9811332at2"/>